<evidence type="ECO:0000256" key="3">
    <source>
        <dbReference type="ARBA" id="ARBA00022491"/>
    </source>
</evidence>
<feature type="region of interest" description="Disordered" evidence="7">
    <location>
        <begin position="1"/>
        <end position="54"/>
    </location>
</feature>
<comment type="similarity">
    <text evidence="2">Belongs to the SAP30 family.</text>
</comment>
<evidence type="ECO:0000256" key="1">
    <source>
        <dbReference type="ARBA" id="ARBA00004123"/>
    </source>
</evidence>
<dbReference type="InterPro" id="IPR024145">
    <property type="entry name" value="His_deAcase_SAP30/SAP30L"/>
</dbReference>
<protein>
    <recommendedName>
        <fullName evidence="8">Histone deacetylase complex subunit SAP30 Sin3 binding domain-containing protein</fullName>
    </recommendedName>
</protein>
<dbReference type="InterPro" id="IPR038291">
    <property type="entry name" value="SAP30_C_sf"/>
</dbReference>
<evidence type="ECO:0000313" key="10">
    <source>
        <dbReference type="Proteomes" id="UP001489004"/>
    </source>
</evidence>
<dbReference type="EMBL" id="JALJOR010000009">
    <property type="protein sequence ID" value="KAK9811839.1"/>
    <property type="molecule type" value="Genomic_DNA"/>
</dbReference>
<dbReference type="PANTHER" id="PTHR13286">
    <property type="entry name" value="SAP30"/>
    <property type="match status" value="1"/>
</dbReference>
<keyword evidence="10" id="KW-1185">Reference proteome</keyword>
<evidence type="ECO:0000256" key="5">
    <source>
        <dbReference type="ARBA" id="ARBA00023163"/>
    </source>
</evidence>
<evidence type="ECO:0000256" key="6">
    <source>
        <dbReference type="ARBA" id="ARBA00023242"/>
    </source>
</evidence>
<evidence type="ECO:0000256" key="4">
    <source>
        <dbReference type="ARBA" id="ARBA00023015"/>
    </source>
</evidence>
<dbReference type="AlphaFoldDB" id="A0AAW1PQC7"/>
<feature type="compositionally biased region" description="Low complexity" evidence="7">
    <location>
        <begin position="18"/>
        <end position="30"/>
    </location>
</feature>
<dbReference type="Pfam" id="PF13867">
    <property type="entry name" value="SAP30_Sin3_bdg"/>
    <property type="match status" value="1"/>
</dbReference>
<dbReference type="GO" id="GO:0005634">
    <property type="term" value="C:nucleus"/>
    <property type="evidence" value="ECO:0007669"/>
    <property type="project" value="UniProtKB-SubCell"/>
</dbReference>
<keyword evidence="3" id="KW-0678">Repressor</keyword>
<name>A0AAW1PQC7_9CHLO</name>
<organism evidence="9 10">
    <name type="scientific">[Myrmecia] bisecta</name>
    <dbReference type="NCBI Taxonomy" id="41462"/>
    <lineage>
        <taxon>Eukaryota</taxon>
        <taxon>Viridiplantae</taxon>
        <taxon>Chlorophyta</taxon>
        <taxon>core chlorophytes</taxon>
        <taxon>Trebouxiophyceae</taxon>
        <taxon>Trebouxiales</taxon>
        <taxon>Trebouxiaceae</taxon>
        <taxon>Myrmecia</taxon>
    </lineage>
</organism>
<keyword evidence="5" id="KW-0804">Transcription</keyword>
<proteinExistence type="inferred from homology"/>
<comment type="caution">
    <text evidence="9">The sequence shown here is derived from an EMBL/GenBank/DDBJ whole genome shotgun (WGS) entry which is preliminary data.</text>
</comment>
<dbReference type="InterPro" id="IPR025718">
    <property type="entry name" value="SAP30_Sin3-bd"/>
</dbReference>
<evidence type="ECO:0000313" key="9">
    <source>
        <dbReference type="EMBL" id="KAK9811839.1"/>
    </source>
</evidence>
<keyword evidence="6" id="KW-0539">Nucleus</keyword>
<feature type="domain" description="Histone deacetylase complex subunit SAP30 Sin3 binding" evidence="8">
    <location>
        <begin position="61"/>
        <end position="105"/>
    </location>
</feature>
<evidence type="ECO:0000259" key="8">
    <source>
        <dbReference type="Pfam" id="PF13867"/>
    </source>
</evidence>
<gene>
    <name evidence="9" type="ORF">WJX72_011056</name>
</gene>
<accession>A0AAW1PQC7</accession>
<comment type="subcellular location">
    <subcellularLocation>
        <location evidence="1">Nucleus</location>
    </subcellularLocation>
</comment>
<dbReference type="Proteomes" id="UP001489004">
    <property type="component" value="Unassembled WGS sequence"/>
</dbReference>
<reference evidence="9 10" key="1">
    <citation type="journal article" date="2024" name="Nat. Commun.">
        <title>Phylogenomics reveals the evolutionary origins of lichenization in chlorophyte algae.</title>
        <authorList>
            <person name="Puginier C."/>
            <person name="Libourel C."/>
            <person name="Otte J."/>
            <person name="Skaloud P."/>
            <person name="Haon M."/>
            <person name="Grisel S."/>
            <person name="Petersen M."/>
            <person name="Berrin J.G."/>
            <person name="Delaux P.M."/>
            <person name="Dal Grande F."/>
            <person name="Keller J."/>
        </authorList>
    </citation>
    <scope>NUCLEOTIDE SEQUENCE [LARGE SCALE GENOMIC DNA]</scope>
    <source>
        <strain evidence="9 10">SAG 2043</strain>
    </source>
</reference>
<dbReference type="Gene3D" id="6.10.160.20">
    <property type="match status" value="1"/>
</dbReference>
<keyword evidence="4" id="KW-0805">Transcription regulation</keyword>
<dbReference type="PANTHER" id="PTHR13286:SF22">
    <property type="entry name" value="PHD-TYPE DOMAIN-CONTAINING PROTEIN"/>
    <property type="match status" value="1"/>
</dbReference>
<sequence length="127" mass="14040">MDRKRGVHPSRAGLPRYAVAGNGHAGNGNASSDEDDLEVSMNPPVQRASARRQHRVDFSKLETASLKRYRKVYKLGDMATNAKEELIPAIARHFAQTVVDEEDTLGSLRNLGYHISSGQAHSRLFDP</sequence>
<evidence type="ECO:0000256" key="7">
    <source>
        <dbReference type="SAM" id="MobiDB-lite"/>
    </source>
</evidence>
<evidence type="ECO:0000256" key="2">
    <source>
        <dbReference type="ARBA" id="ARBA00006283"/>
    </source>
</evidence>